<reference evidence="1 2" key="1">
    <citation type="submission" date="2016-10" db="EMBL/GenBank/DDBJ databases">
        <authorList>
            <person name="de Groot N.N."/>
        </authorList>
    </citation>
    <scope>NUCLEOTIDE SEQUENCE [LARGE SCALE GENOMIC DNA]</scope>
    <source>
        <strain evidence="1 2">LMG 27731</strain>
    </source>
</reference>
<evidence type="ECO:0000313" key="2">
    <source>
        <dbReference type="Proteomes" id="UP000198844"/>
    </source>
</evidence>
<sequence length="80" mass="8543">MHGEKLLQVRGLADVLPLNSNVADEPTNRRISILVLNKAAELAFFHDGGRTTIDEASPASSAIPEVVSRLQPVSVSHSTP</sequence>
<proteinExistence type="predicted"/>
<name>A0A1I7CQS0_9BURK</name>
<protein>
    <submittedName>
        <fullName evidence="1">Chemotaxis protein MotB</fullName>
    </submittedName>
</protein>
<organism evidence="1 2">
    <name type="scientific">Paraburkholderia aspalathi</name>
    <dbReference type="NCBI Taxonomy" id="1324617"/>
    <lineage>
        <taxon>Bacteria</taxon>
        <taxon>Pseudomonadati</taxon>
        <taxon>Pseudomonadota</taxon>
        <taxon>Betaproteobacteria</taxon>
        <taxon>Burkholderiales</taxon>
        <taxon>Burkholderiaceae</taxon>
        <taxon>Paraburkholderia</taxon>
    </lineage>
</organism>
<gene>
    <name evidence="1" type="ORF">SAMN05192563_1007159</name>
</gene>
<dbReference type="AlphaFoldDB" id="A0A1I7CQS0"/>
<evidence type="ECO:0000313" key="1">
    <source>
        <dbReference type="EMBL" id="SFU01790.1"/>
    </source>
</evidence>
<dbReference type="Proteomes" id="UP000198844">
    <property type="component" value="Unassembled WGS sequence"/>
</dbReference>
<dbReference type="EMBL" id="FPBH01000007">
    <property type="protein sequence ID" value="SFU01790.1"/>
    <property type="molecule type" value="Genomic_DNA"/>
</dbReference>
<accession>A0A1I7CQS0</accession>